<accession>A0A2T7UXQ9</accession>
<dbReference type="InterPro" id="IPR000894">
    <property type="entry name" value="RuBisCO_ssu_dom"/>
</dbReference>
<comment type="caution">
    <text evidence="5">The sequence shown here is derived from an EMBL/GenBank/DDBJ whole genome shotgun (WGS) entry which is preliminary data.</text>
</comment>
<evidence type="ECO:0000259" key="4">
    <source>
        <dbReference type="SMART" id="SM00961"/>
    </source>
</evidence>
<keyword evidence="2 3" id="KW-0120">Carbon dioxide fixation</keyword>
<evidence type="ECO:0000256" key="2">
    <source>
        <dbReference type="ARBA" id="ARBA00023300"/>
    </source>
</evidence>
<dbReference type="AlphaFoldDB" id="A0A2T7UXQ9"/>
<gene>
    <name evidence="3" type="primary">cbbS</name>
    <name evidence="5" type="ORF">DDE23_02740</name>
</gene>
<dbReference type="InterPro" id="IPR036385">
    <property type="entry name" value="RuBisCO_ssu_sf"/>
</dbReference>
<dbReference type="OrthoDB" id="9788955at2"/>
<reference evidence="5 6" key="1">
    <citation type="journal article" date="2011" name="Syst. Appl. Microbiol.">
        <title>Defluviimonas denitrificans gen. nov., sp. nov., and Pararhodobacter aggregans gen. nov., sp. nov., non-phototrophic Rhodobacteraceae from the biofilter of a marine aquaculture.</title>
        <authorList>
            <person name="Foesel B.U."/>
            <person name="Drake H.L."/>
            <person name="Schramm A."/>
        </authorList>
    </citation>
    <scope>NUCLEOTIDE SEQUENCE [LARGE SCALE GENOMIC DNA]</scope>
    <source>
        <strain evidence="5 6">D1-19</strain>
    </source>
</reference>
<sequence length="117" mass="13459">MSVQDYTSRLSDPASRKMGTFSYLPEMTKDQIRKQVEWVVKHGWNPAIEHTEPQFAMSNYWYMWKLPMFGEIDVDAIIAELDACHAANPGNHVRFVGYNNFTQSQGANMVVYRGIPV</sequence>
<dbReference type="InterPro" id="IPR024681">
    <property type="entry name" value="RuBisCO_ssu"/>
</dbReference>
<dbReference type="Pfam" id="PF00101">
    <property type="entry name" value="RuBisCO_small"/>
    <property type="match status" value="1"/>
</dbReference>
<organism evidence="5 6">
    <name type="scientific">Pararhodobacter aggregans</name>
    <dbReference type="NCBI Taxonomy" id="404875"/>
    <lineage>
        <taxon>Bacteria</taxon>
        <taxon>Pseudomonadati</taxon>
        <taxon>Pseudomonadota</taxon>
        <taxon>Alphaproteobacteria</taxon>
        <taxon>Rhodobacterales</taxon>
        <taxon>Paracoccaceae</taxon>
        <taxon>Pararhodobacter</taxon>
    </lineage>
</organism>
<dbReference type="RefSeq" id="WP_107749843.1">
    <property type="nucleotide sequence ID" value="NZ_QBKF01000001.1"/>
</dbReference>
<feature type="domain" description="Ribulose bisphosphate carboxylase small subunit" evidence="4">
    <location>
        <begin position="17"/>
        <end position="114"/>
    </location>
</feature>
<comment type="function">
    <text evidence="3">RuBisCO catalyzes two reactions: the carboxylation of D-ribulose 1,5-bisphosphate, the primary event in carbon dioxide fixation, as well as the oxidative fragmentation of the pentose substrate. Both reactions occur simultaneously and in competition at the same active site. Although the small subunit is not catalytic it is essential for maximal activity.</text>
</comment>
<dbReference type="GO" id="GO:0016984">
    <property type="term" value="F:ribulose-bisphosphate carboxylase activity"/>
    <property type="evidence" value="ECO:0007669"/>
    <property type="project" value="UniProtKB-UniRule"/>
</dbReference>
<comment type="subunit">
    <text evidence="3">Heterohexadecamer of 8 large and 8 small subunits.</text>
</comment>
<evidence type="ECO:0000313" key="5">
    <source>
        <dbReference type="EMBL" id="PVE49339.1"/>
    </source>
</evidence>
<dbReference type="SMART" id="SM00961">
    <property type="entry name" value="RuBisCO_small"/>
    <property type="match status" value="1"/>
</dbReference>
<comment type="similarity">
    <text evidence="3">Belongs to the RuBisCO small chain family.</text>
</comment>
<dbReference type="SUPFAM" id="SSF55239">
    <property type="entry name" value="RuBisCO, small subunit"/>
    <property type="match status" value="1"/>
</dbReference>
<name>A0A2T7UXQ9_9RHOB</name>
<comment type="miscellaneous">
    <text evidence="3">The basic functional RuBisCO is composed of a large chain homodimer in a 'head-to-tail' conformation. In form I RuBisCO this homodimer is arranged in a barrel-like tetramer with the small subunits forming a tetrameric 'cap' on each end of the 'barrel'.</text>
</comment>
<keyword evidence="1 3" id="KW-0113">Calvin cycle</keyword>
<dbReference type="CDD" id="cd03527">
    <property type="entry name" value="RuBisCO_small"/>
    <property type="match status" value="1"/>
</dbReference>
<dbReference type="PANTHER" id="PTHR31262">
    <property type="entry name" value="RIBULOSE BISPHOSPHATE CARBOXYLASE SMALL CHAIN 1, CHLOROPLASTIC"/>
    <property type="match status" value="1"/>
</dbReference>
<dbReference type="Proteomes" id="UP000244810">
    <property type="component" value="Unassembled WGS sequence"/>
</dbReference>
<dbReference type="Gene3D" id="3.30.190.10">
    <property type="entry name" value="Ribulose bisphosphate carboxylase, small subunit"/>
    <property type="match status" value="1"/>
</dbReference>
<evidence type="ECO:0000256" key="3">
    <source>
        <dbReference type="HAMAP-Rule" id="MF_00859"/>
    </source>
</evidence>
<dbReference type="GO" id="GO:0019253">
    <property type="term" value="P:reductive pentose-phosphate cycle"/>
    <property type="evidence" value="ECO:0007669"/>
    <property type="project" value="UniProtKB-UniRule"/>
</dbReference>
<dbReference type="HAMAP" id="MF_00859">
    <property type="entry name" value="RuBisCO_S_bact"/>
    <property type="match status" value="1"/>
</dbReference>
<keyword evidence="6" id="KW-1185">Reference proteome</keyword>
<proteinExistence type="inferred from homology"/>
<evidence type="ECO:0000313" key="6">
    <source>
        <dbReference type="Proteomes" id="UP000244810"/>
    </source>
</evidence>
<evidence type="ECO:0000256" key="1">
    <source>
        <dbReference type="ARBA" id="ARBA00022567"/>
    </source>
</evidence>
<dbReference type="EMBL" id="QDDR01000001">
    <property type="protein sequence ID" value="PVE49339.1"/>
    <property type="molecule type" value="Genomic_DNA"/>
</dbReference>
<protein>
    <recommendedName>
        <fullName evidence="3">Ribulose bisphosphate carboxylase small subunit</fullName>
        <shortName evidence="3">RuBisCO small subunit</shortName>
    </recommendedName>
</protein>